<dbReference type="EMBL" id="BK032514">
    <property type="protein sequence ID" value="DAF45385.1"/>
    <property type="molecule type" value="Genomic_DNA"/>
</dbReference>
<name>A0A8S5S361_9CAUD</name>
<organism evidence="2">
    <name type="scientific">Siphoviridae sp. ctBLh2</name>
    <dbReference type="NCBI Taxonomy" id="2827803"/>
    <lineage>
        <taxon>Viruses</taxon>
        <taxon>Duplodnaviria</taxon>
        <taxon>Heunggongvirae</taxon>
        <taxon>Uroviricota</taxon>
        <taxon>Caudoviricetes</taxon>
    </lineage>
</organism>
<protein>
    <submittedName>
        <fullName evidence="2">Virion protein</fullName>
    </submittedName>
</protein>
<sequence>MSRGLENRNPGNIRRAPVHYKGEVRPSRDPDFKEFESLAWGYRAIFVLLDTYRARYGIDTLRGMISRWAPPSENRTEAYIRAVADDTGLDPDKPLDTRDRKTMVPLAASISRVENGVRAETAEVERGWALFAGGT</sequence>
<feature type="region of interest" description="Disordered" evidence="1">
    <location>
        <begin position="1"/>
        <end position="26"/>
    </location>
</feature>
<accession>A0A8S5S361</accession>
<evidence type="ECO:0000256" key="1">
    <source>
        <dbReference type="SAM" id="MobiDB-lite"/>
    </source>
</evidence>
<evidence type="ECO:0000313" key="2">
    <source>
        <dbReference type="EMBL" id="DAF45385.1"/>
    </source>
</evidence>
<proteinExistence type="predicted"/>
<reference evidence="2" key="1">
    <citation type="journal article" date="2021" name="Proc. Natl. Acad. Sci. U.S.A.">
        <title>A Catalog of Tens of Thousands of Viruses from Human Metagenomes Reveals Hidden Associations with Chronic Diseases.</title>
        <authorList>
            <person name="Tisza M.J."/>
            <person name="Buck C.B."/>
        </authorList>
    </citation>
    <scope>NUCLEOTIDE SEQUENCE</scope>
    <source>
        <strain evidence="2">CtBLh2</strain>
    </source>
</reference>